<comment type="caution">
    <text evidence="1">The sequence shown here is derived from an EMBL/GenBank/DDBJ whole genome shotgun (WGS) entry which is preliminary data.</text>
</comment>
<evidence type="ECO:0000313" key="2">
    <source>
        <dbReference type="Proteomes" id="UP000597459"/>
    </source>
</evidence>
<organism evidence="1 2">
    <name type="scientific">Acetobacter estunensis</name>
    <dbReference type="NCBI Taxonomy" id="104097"/>
    <lineage>
        <taxon>Bacteria</taxon>
        <taxon>Pseudomonadati</taxon>
        <taxon>Pseudomonadota</taxon>
        <taxon>Alphaproteobacteria</taxon>
        <taxon>Acetobacterales</taxon>
        <taxon>Acetobacteraceae</taxon>
        <taxon>Acetobacter</taxon>
    </lineage>
</organism>
<sequence>MLAANLLNEVPALHFGIQQLFAPRDECISEPAIPHDFLRPSQWRELGVEMAGKGINAAYICAALSLNRFELDALVREAGVSLNRAPLPQNTTNHSWCFGDLARLTRQWLAGSPIKNIASSLGRTVRSVKSKRAALGLPPRLLASWKEADANYLATEWSRGTPIRHIAAALKRTVRSVSSKRRRMSLPALPGAIPTDPSIVLTWEQASRLTPDERCGRRWMVKDSPSQLVIGFKKNRGARKSPMVTAWTQEMENELAYRHFANQAPSAIAEAFLLSERTIVSRSSWLHLPRRRKKELRADYDPTIAPIRIAELDYIQRECLGKTGFFFWTPRRNGRRISRRHKQSQIMRSAV</sequence>
<dbReference type="Proteomes" id="UP000597459">
    <property type="component" value="Unassembled WGS sequence"/>
</dbReference>
<reference evidence="1" key="1">
    <citation type="submission" date="2019-11" db="EMBL/GenBank/DDBJ databases">
        <title>Description of new Acetobacter species.</title>
        <authorList>
            <person name="Cleenwerck I."/>
            <person name="Sombolestani A.S."/>
        </authorList>
    </citation>
    <scope>NUCLEOTIDE SEQUENCE</scope>
    <source>
        <strain evidence="1">LMG 1626</strain>
    </source>
</reference>
<name>A0A967B8C8_9PROT</name>
<accession>A0A967B8C8</accession>
<gene>
    <name evidence="1" type="ORF">GOB87_12550</name>
</gene>
<protein>
    <submittedName>
        <fullName evidence="1">Uncharacterized protein</fullName>
    </submittedName>
</protein>
<keyword evidence="2" id="KW-1185">Reference proteome</keyword>
<dbReference type="AlphaFoldDB" id="A0A967B8C8"/>
<evidence type="ECO:0000313" key="1">
    <source>
        <dbReference type="EMBL" id="NHO54763.1"/>
    </source>
</evidence>
<proteinExistence type="predicted"/>
<dbReference type="EMBL" id="WOTH01000032">
    <property type="protein sequence ID" value="NHO54763.1"/>
    <property type="molecule type" value="Genomic_DNA"/>
</dbReference>